<gene>
    <name evidence="2" type="ORF">JP09_010025</name>
</gene>
<keyword evidence="3" id="KW-1185">Reference proteome</keyword>
<dbReference type="NCBIfam" id="TIGR01558">
    <property type="entry name" value="sm_term_P27"/>
    <property type="match status" value="1"/>
</dbReference>
<dbReference type="EMBL" id="JQAN02000014">
    <property type="protein sequence ID" value="PPD57367.1"/>
    <property type="molecule type" value="Genomic_DNA"/>
</dbReference>
<proteinExistence type="predicted"/>
<dbReference type="Proteomes" id="UP000235653">
    <property type="component" value="Unassembled WGS sequence"/>
</dbReference>
<sequence length="160" mass="17927">MPNHKKPTAMRRLEGNPGKRPYNENEPQISASQPSCPSHLTSPARREWQRIVPILARVGVLTEIDRAALAAYCQAYGRWVEAERLVKKEGMVKETANGYPIISPYLAIVNKALEQMHKYLVEFGLTPSSRSKVSAVPMVKEEDPLETLMREAEERAGITG</sequence>
<dbReference type="OrthoDB" id="214483at2"/>
<reference evidence="2 3" key="1">
    <citation type="journal article" date="2017" name="ISME J.">
        <title>Grape pomace compost harbors organohalide-respiring Dehalogenimonas species with novel reductive dehalogenase genes.</title>
        <authorList>
            <person name="Yang Y."/>
            <person name="Higgins S.A."/>
            <person name="Yan J."/>
            <person name="Simsir B."/>
            <person name="Chourey K."/>
            <person name="Iyer R."/>
            <person name="Hettich R.L."/>
            <person name="Baldwin B."/>
            <person name="Ogles D.M."/>
            <person name="Loffler F.E."/>
        </authorList>
    </citation>
    <scope>NUCLEOTIDE SEQUENCE [LARGE SCALE GENOMIC DNA]</scope>
    <source>
        <strain evidence="2 3">GP</strain>
    </source>
</reference>
<organism evidence="2 3">
    <name type="scientific">Dehalogenimonas etheniformans</name>
    <dbReference type="NCBI Taxonomy" id="1536648"/>
    <lineage>
        <taxon>Bacteria</taxon>
        <taxon>Bacillati</taxon>
        <taxon>Chloroflexota</taxon>
        <taxon>Dehalococcoidia</taxon>
        <taxon>Dehalococcoidales</taxon>
        <taxon>Dehalococcoidaceae</taxon>
        <taxon>Dehalogenimonas</taxon>
    </lineage>
</organism>
<feature type="compositionally biased region" description="Polar residues" evidence="1">
    <location>
        <begin position="25"/>
        <end position="41"/>
    </location>
</feature>
<evidence type="ECO:0000256" key="1">
    <source>
        <dbReference type="SAM" id="MobiDB-lite"/>
    </source>
</evidence>
<dbReference type="InterPro" id="IPR006448">
    <property type="entry name" value="Phage_term_ssu_P27"/>
</dbReference>
<name>A0A2P5P513_9CHLR</name>
<evidence type="ECO:0000313" key="2">
    <source>
        <dbReference type="EMBL" id="PPD57367.1"/>
    </source>
</evidence>
<dbReference type="RefSeq" id="WP_102331563.1">
    <property type="nucleotide sequence ID" value="NZ_CP058566.2"/>
</dbReference>
<accession>A0A2P5P513</accession>
<protein>
    <submittedName>
        <fullName evidence="2">Phage terminase small subunit P27 family</fullName>
    </submittedName>
</protein>
<evidence type="ECO:0000313" key="3">
    <source>
        <dbReference type="Proteomes" id="UP000235653"/>
    </source>
</evidence>
<dbReference type="AlphaFoldDB" id="A0A2P5P513"/>
<dbReference type="Pfam" id="PF05119">
    <property type="entry name" value="Terminase_4"/>
    <property type="match status" value="1"/>
</dbReference>
<feature type="region of interest" description="Disordered" evidence="1">
    <location>
        <begin position="1"/>
        <end position="42"/>
    </location>
</feature>
<comment type="caution">
    <text evidence="2">The sequence shown here is derived from an EMBL/GenBank/DDBJ whole genome shotgun (WGS) entry which is preliminary data.</text>
</comment>